<evidence type="ECO:0000313" key="2">
    <source>
        <dbReference type="EMBL" id="KAJ4960079.1"/>
    </source>
</evidence>
<protein>
    <submittedName>
        <fullName evidence="2">Uncharacterized protein</fullName>
    </submittedName>
</protein>
<reference evidence="2" key="1">
    <citation type="journal article" date="2023" name="Plant J.">
        <title>The genome of the king protea, Protea cynaroides.</title>
        <authorList>
            <person name="Chang J."/>
            <person name="Duong T.A."/>
            <person name="Schoeman C."/>
            <person name="Ma X."/>
            <person name="Roodt D."/>
            <person name="Barker N."/>
            <person name="Li Z."/>
            <person name="Van de Peer Y."/>
            <person name="Mizrachi E."/>
        </authorList>
    </citation>
    <scope>NUCLEOTIDE SEQUENCE</scope>
    <source>
        <tissue evidence="2">Young leaves</tissue>
    </source>
</reference>
<dbReference type="EMBL" id="JAMYWD010000009">
    <property type="protein sequence ID" value="KAJ4960079.1"/>
    <property type="molecule type" value="Genomic_DNA"/>
</dbReference>
<proteinExistence type="predicted"/>
<feature type="compositionally biased region" description="Basic and acidic residues" evidence="1">
    <location>
        <begin position="29"/>
        <end position="44"/>
    </location>
</feature>
<sequence length="159" mass="17864">MFAARKRKTIAAGTSKSKRAKPVNTRELPLGRKGEEERSLRAKETPIAPPLPTSKDSTIVGGHEDQSCRSQPYSSLSLVVESGASQREEKLDNEQTRLTDDLKAEMEKSDELSQSKELLEKTLWEYHDLANTAEEKAKDCRKLQQLKTLIPQMVDQAII</sequence>
<keyword evidence="3" id="KW-1185">Reference proteome</keyword>
<feature type="region of interest" description="Disordered" evidence="1">
    <location>
        <begin position="1"/>
        <end position="73"/>
    </location>
</feature>
<name>A0A9Q0K181_9MAGN</name>
<dbReference type="AlphaFoldDB" id="A0A9Q0K181"/>
<gene>
    <name evidence="2" type="ORF">NE237_019989</name>
</gene>
<evidence type="ECO:0000313" key="3">
    <source>
        <dbReference type="Proteomes" id="UP001141806"/>
    </source>
</evidence>
<comment type="caution">
    <text evidence="2">The sequence shown here is derived from an EMBL/GenBank/DDBJ whole genome shotgun (WGS) entry which is preliminary data.</text>
</comment>
<accession>A0A9Q0K181</accession>
<organism evidence="2 3">
    <name type="scientific">Protea cynaroides</name>
    <dbReference type="NCBI Taxonomy" id="273540"/>
    <lineage>
        <taxon>Eukaryota</taxon>
        <taxon>Viridiplantae</taxon>
        <taxon>Streptophyta</taxon>
        <taxon>Embryophyta</taxon>
        <taxon>Tracheophyta</taxon>
        <taxon>Spermatophyta</taxon>
        <taxon>Magnoliopsida</taxon>
        <taxon>Proteales</taxon>
        <taxon>Proteaceae</taxon>
        <taxon>Protea</taxon>
    </lineage>
</organism>
<dbReference type="Proteomes" id="UP001141806">
    <property type="component" value="Unassembled WGS sequence"/>
</dbReference>
<evidence type="ECO:0000256" key="1">
    <source>
        <dbReference type="SAM" id="MobiDB-lite"/>
    </source>
</evidence>